<sequence length="39" mass="4649">MQNPRFMGTPLHDHQAPQKLWHQKGVKTILNFEIVFTPY</sequence>
<accession>G9ZLV5</accession>
<evidence type="ECO:0000313" key="1">
    <source>
        <dbReference type="EMBL" id="EHM00188.1"/>
    </source>
</evidence>
<dbReference type="HOGENOM" id="CLU_3311851_0_0_9"/>
<comment type="caution">
    <text evidence="1">The sequence shown here is derived from an EMBL/GenBank/DDBJ whole genome shotgun (WGS) entry which is preliminary data.</text>
</comment>
<keyword evidence="2" id="KW-1185">Reference proteome</keyword>
<dbReference type="PATRIC" id="fig|797515.3.peg.652"/>
<organism evidence="1 2">
    <name type="scientific">Lentilactobacillus parafarraginis F0439</name>
    <dbReference type="NCBI Taxonomy" id="797515"/>
    <lineage>
        <taxon>Bacteria</taxon>
        <taxon>Bacillati</taxon>
        <taxon>Bacillota</taxon>
        <taxon>Bacilli</taxon>
        <taxon>Lactobacillales</taxon>
        <taxon>Lactobacillaceae</taxon>
        <taxon>Lentilactobacillus</taxon>
    </lineage>
</organism>
<dbReference type="Proteomes" id="UP000004625">
    <property type="component" value="Unassembled WGS sequence"/>
</dbReference>
<evidence type="ECO:0000313" key="2">
    <source>
        <dbReference type="Proteomes" id="UP000004625"/>
    </source>
</evidence>
<proteinExistence type="predicted"/>
<gene>
    <name evidence="1" type="ORF">HMPREF9103_00703</name>
</gene>
<reference evidence="1 2" key="1">
    <citation type="submission" date="2011-09" db="EMBL/GenBank/DDBJ databases">
        <authorList>
            <person name="Weinstock G."/>
            <person name="Sodergren E."/>
            <person name="Clifton S."/>
            <person name="Fulton L."/>
            <person name="Fulton B."/>
            <person name="Courtney L."/>
            <person name="Fronick C."/>
            <person name="Harrison M."/>
            <person name="Strong C."/>
            <person name="Farmer C."/>
            <person name="Delahaunty K."/>
            <person name="Markovic C."/>
            <person name="Hall O."/>
            <person name="Minx P."/>
            <person name="Tomlinson C."/>
            <person name="Mitreva M."/>
            <person name="Hou S."/>
            <person name="Chen J."/>
            <person name="Wollam A."/>
            <person name="Pepin K.H."/>
            <person name="Johnson M."/>
            <person name="Bhonagiri V."/>
            <person name="Zhang X."/>
            <person name="Suruliraj S."/>
            <person name="Warren W."/>
            <person name="Chinwalla A."/>
            <person name="Mardis E.R."/>
            <person name="Wilson R.K."/>
        </authorList>
    </citation>
    <scope>NUCLEOTIDE SEQUENCE [LARGE SCALE GENOMIC DNA]</scope>
    <source>
        <strain evidence="1 2">F0439</strain>
    </source>
</reference>
<dbReference type="AlphaFoldDB" id="G9ZLV5"/>
<name>G9ZLV5_9LACO</name>
<protein>
    <submittedName>
        <fullName evidence="1">Uncharacterized protein</fullName>
    </submittedName>
</protein>
<dbReference type="EMBL" id="AGEY01000029">
    <property type="protein sequence ID" value="EHM00188.1"/>
    <property type="molecule type" value="Genomic_DNA"/>
</dbReference>